<accession>A0A3D9RRE4</accession>
<evidence type="ECO:0000313" key="2">
    <source>
        <dbReference type="Proteomes" id="UP000256429"/>
    </source>
</evidence>
<dbReference type="RefSeq" id="WP_115880626.1">
    <property type="nucleotide sequence ID" value="NZ_QTTQ01000011.1"/>
</dbReference>
<keyword evidence="2" id="KW-1185">Reference proteome</keyword>
<gene>
    <name evidence="1" type="ORF">BX611_1943</name>
</gene>
<protein>
    <submittedName>
        <fullName evidence="1">Uncharacterized protein</fullName>
    </submittedName>
</protein>
<organism evidence="1 2">
    <name type="scientific">Lutibacter oceani</name>
    <dbReference type="NCBI Taxonomy" id="1853311"/>
    <lineage>
        <taxon>Bacteria</taxon>
        <taxon>Pseudomonadati</taxon>
        <taxon>Bacteroidota</taxon>
        <taxon>Flavobacteriia</taxon>
        <taxon>Flavobacteriales</taxon>
        <taxon>Flavobacteriaceae</taxon>
        <taxon>Lutibacter</taxon>
    </lineage>
</organism>
<sequence>MKVLVIILSIYSIALTAIHCDDEAVFGSEQLASITQNNDDNGDNTMDLCSPFCICACCSISITKPTPPVEKELYITIASKAVIGIQETFFLNNFSNKIDQPPQV</sequence>
<dbReference type="AlphaFoldDB" id="A0A3D9RRE4"/>
<evidence type="ECO:0000313" key="1">
    <source>
        <dbReference type="EMBL" id="REE80301.1"/>
    </source>
</evidence>
<dbReference type="EMBL" id="QTTQ01000011">
    <property type="protein sequence ID" value="REE80301.1"/>
    <property type="molecule type" value="Genomic_DNA"/>
</dbReference>
<comment type="caution">
    <text evidence="1">The sequence shown here is derived from an EMBL/GenBank/DDBJ whole genome shotgun (WGS) entry which is preliminary data.</text>
</comment>
<name>A0A3D9RRE4_9FLAO</name>
<dbReference type="OrthoDB" id="997115at2"/>
<reference evidence="1 2" key="1">
    <citation type="submission" date="2018-08" db="EMBL/GenBank/DDBJ databases">
        <title>Genomic Encyclopedia of Type Strains, Phase III (KMG-III): the genomes of soil and plant-associated and newly described type strains.</title>
        <authorList>
            <person name="Whitman W."/>
        </authorList>
    </citation>
    <scope>NUCLEOTIDE SEQUENCE [LARGE SCALE GENOMIC DNA]</scope>
    <source>
        <strain evidence="1 2">325-5</strain>
    </source>
</reference>
<dbReference type="InterPro" id="IPR046601">
    <property type="entry name" value="DUF6660"/>
</dbReference>
<dbReference type="Proteomes" id="UP000256429">
    <property type="component" value="Unassembled WGS sequence"/>
</dbReference>
<proteinExistence type="predicted"/>
<dbReference type="Pfam" id="PF20365">
    <property type="entry name" value="DUF6660"/>
    <property type="match status" value="1"/>
</dbReference>